<feature type="region of interest" description="Disordered" evidence="1">
    <location>
        <begin position="517"/>
        <end position="578"/>
    </location>
</feature>
<sequence length="926" mass="95393">SGLQAQLPAANSLDCAQAGWALEQLGWPAGAGLVGGLWERLQACLPPDRPGARNLVVLLNSASKMGLQLGTQQLLQLEQQLRQLTPLMSGQDVANALASLTRLAMHPAAATTVAAAPAAAAAVAGPAPAAAAGPAAATAKPAAAPPPPPPSPSEVGRAEEGRLLAQQRQALRRLQQAEEQAGAGAAGGGGGQQPQQLSNGPQPRPLPPPQPSSPQPQQQEPQQPQQQRPAPQSPPAAHRPPAAPPSWRPHPDTLRVLLMRAAQLLPSLRGDEVASLLYCLARLRFSPPEELTEALLSRFSAQRTQCSPAALCMALWAAARLPRRPHPSWLAALLAQTGHRLPVLTPSMTCTTLYGMARLQRSYCGRGSTKKGENNHHGNGTPAYNEVGSGSSGSSTGNRSSSNGDGGSGVRESSYRHEDAAIRSDMGAAAREAQPSQQQQPPRLQSQPPRLPPWQSPRLVVALASRVAEQLPAFSPQEVANTAWAVGYMMPVVVAAAAAVDASQEAATTAAALLSSSSSASPSASAPSSSATAPPPASSAASSSGSGATHGSSRGKRAPAGQRPRWWQSKKAKQGGGNRAAAAAAAAAQSSAAAAVAALWPALVGRVRGLGFRAFTAQGLANTLWGLAVLSCSEEVPVLAAVGKTASSCSAAGGGGAGGGGGGDAAGSGGAPSQPGARVKEKRSPGVMAPRVQQRVVVQRRRVPVVSLLLGSEPDMTAATTATTTAVMNTTATIGTGLATSSLTSSSSALSSSAAAAPAASASAASAAGSGFLPPPLDLSAALEASLHDMNERELSMVLWALCRLRWQPPSQSWLQTAAARCCRMLHAMPLEGLSAFVHAVTWLRPLRYTPCGPEVNAMMDEVLARLAGIQSRRARNGLISRLNLMRSRVQQQERVLAARKARKIARALKYERRARARWATLWRVA</sequence>
<name>A0AAD3DRL7_9CHLO</name>
<feature type="region of interest" description="Disordered" evidence="1">
    <location>
        <begin position="138"/>
        <end position="157"/>
    </location>
</feature>
<proteinExistence type="predicted"/>
<feature type="compositionally biased region" description="Low complexity" evidence="1">
    <location>
        <begin position="517"/>
        <end position="552"/>
    </location>
</feature>
<feature type="compositionally biased region" description="Pro residues" evidence="1">
    <location>
        <begin position="202"/>
        <end position="214"/>
    </location>
</feature>
<feature type="compositionally biased region" description="Low complexity" evidence="1">
    <location>
        <begin position="388"/>
        <end position="403"/>
    </location>
</feature>
<evidence type="ECO:0000259" key="2">
    <source>
        <dbReference type="PROSITE" id="PS50206"/>
    </source>
</evidence>
<dbReference type="InterPro" id="IPR001763">
    <property type="entry name" value="Rhodanese-like_dom"/>
</dbReference>
<protein>
    <recommendedName>
        <fullName evidence="2">Rhodanese domain-containing protein</fullName>
    </recommendedName>
</protein>
<feature type="compositionally biased region" description="Gly residues" evidence="1">
    <location>
        <begin position="652"/>
        <end position="670"/>
    </location>
</feature>
<organism evidence="3 4">
    <name type="scientific">Astrephomene gubernaculifera</name>
    <dbReference type="NCBI Taxonomy" id="47775"/>
    <lineage>
        <taxon>Eukaryota</taxon>
        <taxon>Viridiplantae</taxon>
        <taxon>Chlorophyta</taxon>
        <taxon>core chlorophytes</taxon>
        <taxon>Chlorophyceae</taxon>
        <taxon>CS clade</taxon>
        <taxon>Chlamydomonadales</taxon>
        <taxon>Astrephomenaceae</taxon>
        <taxon>Astrephomene</taxon>
    </lineage>
</organism>
<reference evidence="3 4" key="1">
    <citation type="journal article" date="2021" name="Sci. Rep.">
        <title>Genome sequencing of the multicellular alga Astrephomene provides insights into convergent evolution of germ-soma differentiation.</title>
        <authorList>
            <person name="Yamashita S."/>
            <person name="Yamamoto K."/>
            <person name="Matsuzaki R."/>
            <person name="Suzuki S."/>
            <person name="Yamaguchi H."/>
            <person name="Hirooka S."/>
            <person name="Minakuchi Y."/>
            <person name="Miyagishima S."/>
            <person name="Kawachi M."/>
            <person name="Toyoda A."/>
            <person name="Nozaki H."/>
        </authorList>
    </citation>
    <scope>NUCLEOTIDE SEQUENCE [LARGE SCALE GENOMIC DNA]</scope>
    <source>
        <strain evidence="3 4">NIES-4017</strain>
    </source>
</reference>
<feature type="compositionally biased region" description="Basic and acidic residues" evidence="1">
    <location>
        <begin position="413"/>
        <end position="422"/>
    </location>
</feature>
<feature type="region of interest" description="Disordered" evidence="1">
    <location>
        <begin position="170"/>
        <end position="250"/>
    </location>
</feature>
<feature type="domain" description="Rhodanese" evidence="2">
    <location>
        <begin position="15"/>
        <end position="49"/>
    </location>
</feature>
<feature type="compositionally biased region" description="Pro residues" evidence="1">
    <location>
        <begin position="231"/>
        <end position="248"/>
    </location>
</feature>
<feature type="non-terminal residue" evidence="3">
    <location>
        <position position="926"/>
    </location>
</feature>
<feature type="region of interest" description="Disordered" evidence="1">
    <location>
        <begin position="652"/>
        <end position="692"/>
    </location>
</feature>
<dbReference type="EMBL" id="BMAR01000011">
    <property type="protein sequence ID" value="GFR45909.1"/>
    <property type="molecule type" value="Genomic_DNA"/>
</dbReference>
<feature type="compositionally biased region" description="Pro residues" evidence="1">
    <location>
        <begin position="143"/>
        <end position="152"/>
    </location>
</feature>
<feature type="compositionally biased region" description="Low complexity" evidence="1">
    <location>
        <begin position="434"/>
        <end position="448"/>
    </location>
</feature>
<dbReference type="Proteomes" id="UP001054857">
    <property type="component" value="Unassembled WGS sequence"/>
</dbReference>
<evidence type="ECO:0000313" key="4">
    <source>
        <dbReference type="Proteomes" id="UP001054857"/>
    </source>
</evidence>
<feature type="compositionally biased region" description="Low complexity" evidence="1">
    <location>
        <begin position="170"/>
        <end position="183"/>
    </location>
</feature>
<comment type="caution">
    <text evidence="3">The sequence shown here is derived from an EMBL/GenBank/DDBJ whole genome shotgun (WGS) entry which is preliminary data.</text>
</comment>
<evidence type="ECO:0000256" key="1">
    <source>
        <dbReference type="SAM" id="MobiDB-lite"/>
    </source>
</evidence>
<feature type="region of interest" description="Disordered" evidence="1">
    <location>
        <begin position="366"/>
        <end position="453"/>
    </location>
</feature>
<dbReference type="AlphaFoldDB" id="A0AAD3DRL7"/>
<gene>
    <name evidence="3" type="ORF">Agub_g7365</name>
</gene>
<dbReference type="PROSITE" id="PS50206">
    <property type="entry name" value="RHODANESE_3"/>
    <property type="match status" value="1"/>
</dbReference>
<accession>A0AAD3DRL7</accession>
<evidence type="ECO:0000313" key="3">
    <source>
        <dbReference type="EMBL" id="GFR45909.1"/>
    </source>
</evidence>
<feature type="compositionally biased region" description="Low complexity" evidence="1">
    <location>
        <begin position="215"/>
        <end position="230"/>
    </location>
</feature>
<keyword evidence="4" id="KW-1185">Reference proteome</keyword>
<feature type="non-terminal residue" evidence="3">
    <location>
        <position position="1"/>
    </location>
</feature>